<dbReference type="InterPro" id="IPR027304">
    <property type="entry name" value="Trigger_fact/SurA_dom_sf"/>
</dbReference>
<keyword evidence="3 7" id="KW-0732">Signal</keyword>
<feature type="signal peptide" evidence="7">
    <location>
        <begin position="1"/>
        <end position="21"/>
    </location>
</feature>
<dbReference type="EC" id="5.2.1.8" evidence="2"/>
<comment type="caution">
    <text evidence="9">The sequence shown here is derived from an EMBL/GenBank/DDBJ whole genome shotgun (WGS) entry which is preliminary data.</text>
</comment>
<comment type="catalytic activity">
    <reaction evidence="1">
        <text>[protein]-peptidylproline (omega=180) = [protein]-peptidylproline (omega=0)</text>
        <dbReference type="Rhea" id="RHEA:16237"/>
        <dbReference type="Rhea" id="RHEA-COMP:10747"/>
        <dbReference type="Rhea" id="RHEA-COMP:10748"/>
        <dbReference type="ChEBI" id="CHEBI:83833"/>
        <dbReference type="ChEBI" id="CHEBI:83834"/>
        <dbReference type="EC" id="5.2.1.8"/>
    </reaction>
</comment>
<evidence type="ECO:0000313" key="10">
    <source>
        <dbReference type="Proteomes" id="UP000736328"/>
    </source>
</evidence>
<sequence length="278" mass="30921">MKRLTMAGPILILALSLLAGAGCKKGQPQGQVVARVNKTVLTDSDVKDYLPNGAVGISPAQKEEFLRRWVDTELFYQEAIKKGLDKDPKVAKQLRDLKREILANQLLQKEVVEKQSLSEAEVKSYFELHQTEFQNNIRYSQIVVQSQEEAAAIKSALDGGADFAKLARERSLEANSRANGGDMAGYLQRGSGELPLDFEEKLFGLAKGQISEPIKLFNGYFIIKATDKKPVWPPVKYEDVREGLSNGLTMSKQKLAFDALTEKLKKTAQVETHPDLIK</sequence>
<evidence type="ECO:0000313" key="9">
    <source>
        <dbReference type="EMBL" id="MBI4725765.1"/>
    </source>
</evidence>
<dbReference type="Pfam" id="PF13145">
    <property type="entry name" value="Rotamase_2"/>
    <property type="match status" value="1"/>
</dbReference>
<organism evidence="9 10">
    <name type="scientific">candidate division TA06 bacterium</name>
    <dbReference type="NCBI Taxonomy" id="2250710"/>
    <lineage>
        <taxon>Bacteria</taxon>
        <taxon>Bacteria division TA06</taxon>
    </lineage>
</organism>
<evidence type="ECO:0000256" key="6">
    <source>
        <dbReference type="PROSITE-ProRule" id="PRU00278"/>
    </source>
</evidence>
<evidence type="ECO:0000256" key="7">
    <source>
        <dbReference type="SAM" id="SignalP"/>
    </source>
</evidence>
<feature type="domain" description="PpiC" evidence="8">
    <location>
        <begin position="134"/>
        <end position="227"/>
    </location>
</feature>
<dbReference type="InterPro" id="IPR046357">
    <property type="entry name" value="PPIase_dom_sf"/>
</dbReference>
<dbReference type="EMBL" id="JACQXR010000008">
    <property type="protein sequence ID" value="MBI4725765.1"/>
    <property type="molecule type" value="Genomic_DNA"/>
</dbReference>
<dbReference type="AlphaFoldDB" id="A0A933MJK4"/>
<dbReference type="Proteomes" id="UP000736328">
    <property type="component" value="Unassembled WGS sequence"/>
</dbReference>
<evidence type="ECO:0000256" key="4">
    <source>
        <dbReference type="ARBA" id="ARBA00023110"/>
    </source>
</evidence>
<dbReference type="Gene3D" id="1.10.8.1040">
    <property type="match status" value="1"/>
</dbReference>
<keyword evidence="5 6" id="KW-0413">Isomerase</keyword>
<name>A0A933MJK4_UNCT6</name>
<evidence type="ECO:0000259" key="8">
    <source>
        <dbReference type="PROSITE" id="PS50198"/>
    </source>
</evidence>
<dbReference type="PANTHER" id="PTHR47245">
    <property type="entry name" value="PEPTIDYLPROLYL ISOMERASE"/>
    <property type="match status" value="1"/>
</dbReference>
<dbReference type="InterPro" id="IPR050245">
    <property type="entry name" value="PrsA_foldase"/>
</dbReference>
<protein>
    <recommendedName>
        <fullName evidence="2">peptidylprolyl isomerase</fullName>
        <ecNumber evidence="2">5.2.1.8</ecNumber>
    </recommendedName>
</protein>
<dbReference type="PROSITE" id="PS50198">
    <property type="entry name" value="PPIC_PPIASE_2"/>
    <property type="match status" value="1"/>
</dbReference>
<dbReference type="SUPFAM" id="SSF109998">
    <property type="entry name" value="Triger factor/SurA peptide-binding domain-like"/>
    <property type="match status" value="1"/>
</dbReference>
<gene>
    <name evidence="9" type="ORF">HY768_00820</name>
</gene>
<evidence type="ECO:0000256" key="3">
    <source>
        <dbReference type="ARBA" id="ARBA00022729"/>
    </source>
</evidence>
<evidence type="ECO:0000256" key="2">
    <source>
        <dbReference type="ARBA" id="ARBA00013194"/>
    </source>
</evidence>
<evidence type="ECO:0000256" key="5">
    <source>
        <dbReference type="ARBA" id="ARBA00023235"/>
    </source>
</evidence>
<accession>A0A933MJK4</accession>
<reference evidence="9" key="1">
    <citation type="submission" date="2020-07" db="EMBL/GenBank/DDBJ databases">
        <title>Huge and variable diversity of episymbiotic CPR bacteria and DPANN archaea in groundwater ecosystems.</title>
        <authorList>
            <person name="He C.Y."/>
            <person name="Keren R."/>
            <person name="Whittaker M."/>
            <person name="Farag I.F."/>
            <person name="Doudna J."/>
            <person name="Cate J.H.D."/>
            <person name="Banfield J.F."/>
        </authorList>
    </citation>
    <scope>NUCLEOTIDE SEQUENCE</scope>
    <source>
        <strain evidence="9">NC_groundwater_1520_Pr4_B-0.1um_53_5</strain>
    </source>
</reference>
<proteinExistence type="predicted"/>
<evidence type="ECO:0000256" key="1">
    <source>
        <dbReference type="ARBA" id="ARBA00000971"/>
    </source>
</evidence>
<dbReference type="GO" id="GO:0003755">
    <property type="term" value="F:peptidyl-prolyl cis-trans isomerase activity"/>
    <property type="evidence" value="ECO:0007669"/>
    <property type="project" value="UniProtKB-KW"/>
</dbReference>
<dbReference type="PROSITE" id="PS51257">
    <property type="entry name" value="PROKAR_LIPOPROTEIN"/>
    <property type="match status" value="1"/>
</dbReference>
<dbReference type="Gene3D" id="3.10.50.40">
    <property type="match status" value="1"/>
</dbReference>
<dbReference type="PANTHER" id="PTHR47245:SF1">
    <property type="entry name" value="FOLDASE PROTEIN PRSA"/>
    <property type="match status" value="1"/>
</dbReference>
<feature type="chain" id="PRO_5036859058" description="peptidylprolyl isomerase" evidence="7">
    <location>
        <begin position="22"/>
        <end position="278"/>
    </location>
</feature>
<dbReference type="InterPro" id="IPR000297">
    <property type="entry name" value="PPIase_PpiC"/>
</dbReference>
<dbReference type="SUPFAM" id="SSF54534">
    <property type="entry name" value="FKBP-like"/>
    <property type="match status" value="1"/>
</dbReference>
<keyword evidence="4 6" id="KW-0697">Rotamase</keyword>